<evidence type="ECO:0000256" key="1">
    <source>
        <dbReference type="ARBA" id="ARBA00022884"/>
    </source>
</evidence>
<dbReference type="HOGENOM" id="CLU_058466_0_0_1"/>
<dbReference type="Gene3D" id="3.30.70.330">
    <property type="match status" value="1"/>
</dbReference>
<keyword evidence="4" id="KW-1185">Reference proteome</keyword>
<dbReference type="GO" id="GO:0005634">
    <property type="term" value="C:nucleus"/>
    <property type="evidence" value="ECO:0000318"/>
    <property type="project" value="GO_Central"/>
</dbReference>
<gene>
    <name evidence="3" type="ORF">ANIA_06042</name>
</gene>
<organism evidence="3 4">
    <name type="scientific">Emericella nidulans (strain FGSC A4 / ATCC 38163 / CBS 112.46 / NRRL 194 / M139)</name>
    <name type="common">Aspergillus nidulans</name>
    <dbReference type="NCBI Taxonomy" id="227321"/>
    <lineage>
        <taxon>Eukaryota</taxon>
        <taxon>Fungi</taxon>
        <taxon>Dikarya</taxon>
        <taxon>Ascomycota</taxon>
        <taxon>Pezizomycotina</taxon>
        <taxon>Eurotiomycetes</taxon>
        <taxon>Eurotiomycetidae</taxon>
        <taxon>Eurotiales</taxon>
        <taxon>Aspergillaceae</taxon>
        <taxon>Aspergillus</taxon>
        <taxon>Aspergillus subgen. Nidulantes</taxon>
    </lineage>
</organism>
<dbReference type="EMBL" id="BN001301">
    <property type="protein sequence ID" value="CBF70303.1"/>
    <property type="molecule type" value="Genomic_DNA"/>
</dbReference>
<proteinExistence type="predicted"/>
<dbReference type="OrthoDB" id="5374349at2759"/>
<dbReference type="eggNOG" id="ENOG502SBWH">
    <property type="taxonomic scope" value="Eukaryota"/>
</dbReference>
<evidence type="ECO:0000256" key="2">
    <source>
        <dbReference type="SAM" id="MobiDB-lite"/>
    </source>
</evidence>
<dbReference type="InterPro" id="IPR051229">
    <property type="entry name" value="ALYREF_mRNA_export"/>
</dbReference>
<dbReference type="InterPro" id="IPR035979">
    <property type="entry name" value="RBD_domain_sf"/>
</dbReference>
<dbReference type="KEGG" id="ani:ANIA_06042"/>
<feature type="region of interest" description="Disordered" evidence="2">
    <location>
        <begin position="214"/>
        <end position="317"/>
    </location>
</feature>
<keyword evidence="1" id="KW-0694">RNA-binding</keyword>
<name>Q5B088_EMENI</name>
<dbReference type="AlphaFoldDB" id="Q5B088"/>
<dbReference type="RefSeq" id="XP_663646.1">
    <property type="nucleotide sequence ID" value="XM_658554.2"/>
</dbReference>
<dbReference type="STRING" id="227321.Q5B088"/>
<evidence type="ECO:0008006" key="5">
    <source>
        <dbReference type="Google" id="ProtNLM"/>
    </source>
</evidence>
<sequence length="317" mass="33949">MAATQAVSFDDIIKSSRQKKKNEELANQILGKNRRASAPGFGPGKAQNATPGGSLASRIGVTKRSASVNLSSKSGSRASSAAAGRNTTSAKPTRRYRPDENRLVSAINSANGQATVRNAGGINIKGASSAPPVVIGSNFAPGTTAADIQSAIEPVSGKIISCWITSQKPTVTAEITFAETSSAEKAVANFHNQRADGRILSFQLSHRDAFGRLITTGSPFDDQREQADRNRRAQRTADPAVQDGRYGFNEQAQQPLDSRDSRYNGRGNNRRGNRGRRNFYGGDQGENQGAQKTGQYSDEIMTDAPPQGPRNKSNRRQ</sequence>
<feature type="region of interest" description="Disordered" evidence="2">
    <location>
        <begin position="1"/>
        <end position="100"/>
    </location>
</feature>
<dbReference type="PANTHER" id="PTHR19965:SF97">
    <property type="entry name" value="RRM DOMAIN-CONTAINING PROTEIN"/>
    <property type="match status" value="1"/>
</dbReference>
<feature type="compositionally biased region" description="Low complexity" evidence="2">
    <location>
        <begin position="71"/>
        <end position="90"/>
    </location>
</feature>
<dbReference type="VEuPathDB" id="FungiDB:AN6042"/>
<accession>C8V2W1</accession>
<feature type="compositionally biased region" description="Polar residues" evidence="2">
    <location>
        <begin position="285"/>
        <end position="296"/>
    </location>
</feature>
<feature type="compositionally biased region" description="Basic and acidic residues" evidence="2">
    <location>
        <begin position="221"/>
        <end position="231"/>
    </location>
</feature>
<protein>
    <recommendedName>
        <fullName evidence="5">RRM domain-containing protein</fullName>
    </recommendedName>
</protein>
<dbReference type="Proteomes" id="UP000000560">
    <property type="component" value="Chromosome I"/>
</dbReference>
<feature type="compositionally biased region" description="Basic residues" evidence="2">
    <location>
        <begin position="268"/>
        <end position="277"/>
    </location>
</feature>
<reference evidence="4" key="1">
    <citation type="journal article" date="2005" name="Nature">
        <title>Sequencing of Aspergillus nidulans and comparative analysis with A. fumigatus and A. oryzae.</title>
        <authorList>
            <person name="Galagan J.E."/>
            <person name="Calvo S.E."/>
            <person name="Cuomo C."/>
            <person name="Ma L.J."/>
            <person name="Wortman J.R."/>
            <person name="Batzoglou S."/>
            <person name="Lee S.I."/>
            <person name="Basturkmen M."/>
            <person name="Spevak C.C."/>
            <person name="Clutterbuck J."/>
            <person name="Kapitonov V."/>
            <person name="Jurka J."/>
            <person name="Scazzocchio C."/>
            <person name="Farman M."/>
            <person name="Butler J."/>
            <person name="Purcell S."/>
            <person name="Harris S."/>
            <person name="Braus G.H."/>
            <person name="Draht O."/>
            <person name="Busch S."/>
            <person name="D'Enfert C."/>
            <person name="Bouchier C."/>
            <person name="Goldman G.H."/>
            <person name="Bell-Pedersen D."/>
            <person name="Griffiths-Jones S."/>
            <person name="Doonan J.H."/>
            <person name="Yu J."/>
            <person name="Vienken K."/>
            <person name="Pain A."/>
            <person name="Freitag M."/>
            <person name="Selker E.U."/>
            <person name="Archer D.B."/>
            <person name="Penalva M.A."/>
            <person name="Oakley B.R."/>
            <person name="Momany M."/>
            <person name="Tanaka T."/>
            <person name="Kumagai T."/>
            <person name="Asai K."/>
            <person name="Machida M."/>
            <person name="Nierman W.C."/>
            <person name="Denning D.W."/>
            <person name="Caddick M."/>
            <person name="Hynes M."/>
            <person name="Paoletti M."/>
            <person name="Fischer R."/>
            <person name="Miller B."/>
            <person name="Dyer P."/>
            <person name="Sachs M.S."/>
            <person name="Osmani S.A."/>
            <person name="Birren B.W."/>
        </authorList>
    </citation>
    <scope>NUCLEOTIDE SEQUENCE [LARGE SCALE GENOMIC DNA]</scope>
    <source>
        <strain evidence="4">FGSC A4 / ATCC 38163 / CBS 112.46 / NRRL 194 / M139</strain>
    </source>
</reference>
<evidence type="ECO:0000313" key="3">
    <source>
        <dbReference type="EMBL" id="CBF70303.1"/>
    </source>
</evidence>
<dbReference type="InterPro" id="IPR012677">
    <property type="entry name" value="Nucleotide-bd_a/b_plait_sf"/>
</dbReference>
<dbReference type="SUPFAM" id="SSF54928">
    <property type="entry name" value="RNA-binding domain, RBD"/>
    <property type="match status" value="1"/>
</dbReference>
<dbReference type="GeneID" id="2870868"/>
<dbReference type="OMA" id="VVANFHN"/>
<dbReference type="PANTHER" id="PTHR19965">
    <property type="entry name" value="RNA AND EXPORT FACTOR BINDING PROTEIN"/>
    <property type="match status" value="1"/>
</dbReference>
<dbReference type="GO" id="GO:0003729">
    <property type="term" value="F:mRNA binding"/>
    <property type="evidence" value="ECO:0000318"/>
    <property type="project" value="GO_Central"/>
</dbReference>
<accession>Q5B088</accession>
<dbReference type="InParanoid" id="Q5B088"/>
<evidence type="ECO:0000313" key="4">
    <source>
        <dbReference type="Proteomes" id="UP000000560"/>
    </source>
</evidence>
<reference evidence="4" key="2">
    <citation type="journal article" date="2009" name="Fungal Genet. Biol.">
        <title>The 2008 update of the Aspergillus nidulans genome annotation: a community effort.</title>
        <authorList>
            <person name="Wortman J.R."/>
            <person name="Gilsenan J.M."/>
            <person name="Joardar V."/>
            <person name="Deegan J."/>
            <person name="Clutterbuck J."/>
            <person name="Andersen M.R."/>
            <person name="Archer D."/>
            <person name="Bencina M."/>
            <person name="Braus G."/>
            <person name="Coutinho P."/>
            <person name="von Dohren H."/>
            <person name="Doonan J."/>
            <person name="Driessen A.J."/>
            <person name="Durek P."/>
            <person name="Espeso E."/>
            <person name="Fekete E."/>
            <person name="Flipphi M."/>
            <person name="Estrada C.G."/>
            <person name="Geysens S."/>
            <person name="Goldman G."/>
            <person name="de Groot P.W."/>
            <person name="Hansen K."/>
            <person name="Harris S.D."/>
            <person name="Heinekamp T."/>
            <person name="Helmstaedt K."/>
            <person name="Henrissat B."/>
            <person name="Hofmann G."/>
            <person name="Homan T."/>
            <person name="Horio T."/>
            <person name="Horiuchi H."/>
            <person name="James S."/>
            <person name="Jones M."/>
            <person name="Karaffa L."/>
            <person name="Karanyi Z."/>
            <person name="Kato M."/>
            <person name="Keller N."/>
            <person name="Kelly D.E."/>
            <person name="Kiel J.A."/>
            <person name="Kim J.M."/>
            <person name="van der Klei I.J."/>
            <person name="Klis F.M."/>
            <person name="Kovalchuk A."/>
            <person name="Krasevec N."/>
            <person name="Kubicek C.P."/>
            <person name="Liu B."/>
            <person name="Maccabe A."/>
            <person name="Meyer V."/>
            <person name="Mirabito P."/>
            <person name="Miskei M."/>
            <person name="Mos M."/>
            <person name="Mullins J."/>
            <person name="Nelson D.R."/>
            <person name="Nielsen J."/>
            <person name="Oakley B.R."/>
            <person name="Osmani S.A."/>
            <person name="Pakula T."/>
            <person name="Paszewski A."/>
            <person name="Paulsen I."/>
            <person name="Pilsyk S."/>
            <person name="Pocsi I."/>
            <person name="Punt P.J."/>
            <person name="Ram A.F."/>
            <person name="Ren Q."/>
            <person name="Robellet X."/>
            <person name="Robson G."/>
            <person name="Seiboth B."/>
            <person name="van Solingen P."/>
            <person name="Specht T."/>
            <person name="Sun J."/>
            <person name="Taheri-Talesh N."/>
            <person name="Takeshita N."/>
            <person name="Ussery D."/>
            <person name="vanKuyk P.A."/>
            <person name="Visser H."/>
            <person name="van de Vondervoort P.J."/>
            <person name="de Vries R.P."/>
            <person name="Walton J."/>
            <person name="Xiang X."/>
            <person name="Xiong Y."/>
            <person name="Zeng A.P."/>
            <person name="Brandt B.W."/>
            <person name="Cornell M.J."/>
            <person name="van den Hondel C.A."/>
            <person name="Visser J."/>
            <person name="Oliver S.G."/>
            <person name="Turner G."/>
        </authorList>
    </citation>
    <scope>GENOME REANNOTATION</scope>
    <source>
        <strain evidence="4">FGSC A4 / ATCC 38163 / CBS 112.46 / NRRL 194 / M139</strain>
    </source>
</reference>